<gene>
    <name evidence="2" type="ORF">IWX46DRAFT_583742</name>
</gene>
<dbReference type="Proteomes" id="UP001365128">
    <property type="component" value="Unassembled WGS sequence"/>
</dbReference>
<evidence type="ECO:0000256" key="1">
    <source>
        <dbReference type="SAM" id="MobiDB-lite"/>
    </source>
</evidence>
<feature type="compositionally biased region" description="Low complexity" evidence="1">
    <location>
        <begin position="223"/>
        <end position="244"/>
    </location>
</feature>
<evidence type="ECO:0000313" key="3">
    <source>
        <dbReference type="Proteomes" id="UP001365128"/>
    </source>
</evidence>
<accession>A0ABR1LPK2</accession>
<comment type="caution">
    <text evidence="2">The sequence shown here is derived from an EMBL/GenBank/DDBJ whole genome shotgun (WGS) entry which is preliminary data.</text>
</comment>
<feature type="region of interest" description="Disordered" evidence="1">
    <location>
        <begin position="108"/>
        <end position="269"/>
    </location>
</feature>
<evidence type="ECO:0000313" key="2">
    <source>
        <dbReference type="EMBL" id="KAK7536690.1"/>
    </source>
</evidence>
<organism evidence="2 3">
    <name type="scientific">Phyllosticta citricarpa</name>
    <dbReference type="NCBI Taxonomy" id="55181"/>
    <lineage>
        <taxon>Eukaryota</taxon>
        <taxon>Fungi</taxon>
        <taxon>Dikarya</taxon>
        <taxon>Ascomycota</taxon>
        <taxon>Pezizomycotina</taxon>
        <taxon>Dothideomycetes</taxon>
        <taxon>Dothideomycetes incertae sedis</taxon>
        <taxon>Botryosphaeriales</taxon>
        <taxon>Phyllostictaceae</taxon>
        <taxon>Phyllosticta</taxon>
    </lineage>
</organism>
<keyword evidence="3" id="KW-1185">Reference proteome</keyword>
<protein>
    <submittedName>
        <fullName evidence="2">Uncharacterized protein</fullName>
    </submittedName>
</protein>
<proteinExistence type="predicted"/>
<feature type="compositionally biased region" description="Low complexity" evidence="1">
    <location>
        <begin position="144"/>
        <end position="205"/>
    </location>
</feature>
<name>A0ABR1LPK2_9PEZI</name>
<reference evidence="2 3" key="1">
    <citation type="submission" date="2024-04" db="EMBL/GenBank/DDBJ databases">
        <title>Phyllosticta paracitricarpa is synonymous to the EU quarantine fungus P. citricarpa based on phylogenomic analyses.</title>
        <authorList>
            <consortium name="Lawrence Berkeley National Laboratory"/>
            <person name="Van Ingen-Buijs V.A."/>
            <person name="Van Westerhoven A.C."/>
            <person name="Haridas S."/>
            <person name="Skiadas P."/>
            <person name="Martin F."/>
            <person name="Groenewald J.Z."/>
            <person name="Crous P.W."/>
            <person name="Seidl M.F."/>
        </authorList>
    </citation>
    <scope>NUCLEOTIDE SEQUENCE [LARGE SCALE GENOMIC DNA]</scope>
    <source>
        <strain evidence="2 3">CBS 122670</strain>
    </source>
</reference>
<sequence>MTISTIVTTCPFSRNQSYNSTKGSRRSVFDCLQKLHSTKRRKIIYLPDKFKTFNTSTIPKTATMRIPLTLTLLTTLGLTAATAPSSSTHLAHPLNPLAVNLSFPFARRAAPASEPDSDEPETTTSKPNRTIHATPTASNHPGGTKKTSSASARRSTATSTLLLKTGTSNATATTSTKSSLSSSSSTTAKTTTTSSAPSSTSSSFSKGKHCPYPYPGERCHAPKTTATSSASGVKTTSTSGAKTTETSKAKETPTATGKSSGCPYPGQEC</sequence>
<feature type="compositionally biased region" description="Polar residues" evidence="1">
    <location>
        <begin position="122"/>
        <end position="141"/>
    </location>
</feature>
<dbReference type="EMBL" id="JBBPDW010000035">
    <property type="protein sequence ID" value="KAK7536690.1"/>
    <property type="molecule type" value="Genomic_DNA"/>
</dbReference>